<evidence type="ECO:0000256" key="1">
    <source>
        <dbReference type="SAM" id="MobiDB-lite"/>
    </source>
</evidence>
<reference evidence="2" key="1">
    <citation type="submission" date="2021-01" db="EMBL/GenBank/DDBJ databases">
        <title>Phytophthora aleatoria, a newly-described species from Pinus radiata is distinct from Phytophthora cactorum isolates based on comparative genomics.</title>
        <authorList>
            <person name="Mcdougal R."/>
            <person name="Panda P."/>
            <person name="Williams N."/>
            <person name="Studholme D.J."/>
        </authorList>
    </citation>
    <scope>NUCLEOTIDE SEQUENCE</scope>
    <source>
        <strain evidence="2">NZFS 3830</strain>
    </source>
</reference>
<name>A0A8T1TW03_9STRA</name>
<sequence length="51" mass="6123">MKSKKLRLRRPQQLSKPDRKHEEGSTCIFFFFFKLQYIDVIYKGLVSGRVC</sequence>
<feature type="region of interest" description="Disordered" evidence="1">
    <location>
        <begin position="1"/>
        <end position="22"/>
    </location>
</feature>
<protein>
    <submittedName>
        <fullName evidence="2">Uncharacterized protein</fullName>
    </submittedName>
</protein>
<dbReference type="Proteomes" id="UP000688947">
    <property type="component" value="Unassembled WGS sequence"/>
</dbReference>
<evidence type="ECO:0000313" key="3">
    <source>
        <dbReference type="Proteomes" id="UP000688947"/>
    </source>
</evidence>
<evidence type="ECO:0000313" key="2">
    <source>
        <dbReference type="EMBL" id="KAG6949778.1"/>
    </source>
</evidence>
<dbReference type="AlphaFoldDB" id="A0A8T1TW03"/>
<gene>
    <name evidence="2" type="ORF">JG687_00014635</name>
</gene>
<feature type="compositionally biased region" description="Basic residues" evidence="1">
    <location>
        <begin position="1"/>
        <end position="10"/>
    </location>
</feature>
<organism evidence="2 3">
    <name type="scientific">Phytophthora cactorum</name>
    <dbReference type="NCBI Taxonomy" id="29920"/>
    <lineage>
        <taxon>Eukaryota</taxon>
        <taxon>Sar</taxon>
        <taxon>Stramenopiles</taxon>
        <taxon>Oomycota</taxon>
        <taxon>Peronosporomycetes</taxon>
        <taxon>Peronosporales</taxon>
        <taxon>Peronosporaceae</taxon>
        <taxon>Phytophthora</taxon>
    </lineage>
</organism>
<comment type="caution">
    <text evidence="2">The sequence shown here is derived from an EMBL/GenBank/DDBJ whole genome shotgun (WGS) entry which is preliminary data.</text>
</comment>
<proteinExistence type="predicted"/>
<dbReference type="EMBL" id="JAENGZ010001207">
    <property type="protein sequence ID" value="KAG6949778.1"/>
    <property type="molecule type" value="Genomic_DNA"/>
</dbReference>
<accession>A0A8T1TW03</accession>